<keyword evidence="3" id="KW-0812">Transmembrane</keyword>
<dbReference type="AlphaFoldDB" id="A0A8H5CAH1"/>
<keyword evidence="3" id="KW-0472">Membrane</keyword>
<dbReference type="PANTHER" id="PTHR11206">
    <property type="entry name" value="MULTIDRUG RESISTANCE PROTEIN"/>
    <property type="match status" value="1"/>
</dbReference>
<evidence type="ECO:0000256" key="3">
    <source>
        <dbReference type="SAM" id="Phobius"/>
    </source>
</evidence>
<dbReference type="Proteomes" id="UP000541558">
    <property type="component" value="Unassembled WGS sequence"/>
</dbReference>
<dbReference type="SMART" id="SM00220">
    <property type="entry name" value="S_TKc"/>
    <property type="match status" value="1"/>
</dbReference>
<dbReference type="InterPro" id="IPR000719">
    <property type="entry name" value="Prot_kinase_dom"/>
</dbReference>
<dbReference type="Pfam" id="PF00069">
    <property type="entry name" value="Pkinase"/>
    <property type="match status" value="1"/>
</dbReference>
<dbReference type="SUPFAM" id="SSF56112">
    <property type="entry name" value="Protein kinase-like (PK-like)"/>
    <property type="match status" value="1"/>
</dbReference>
<dbReference type="GO" id="GO:0016020">
    <property type="term" value="C:membrane"/>
    <property type="evidence" value="ECO:0007669"/>
    <property type="project" value="InterPro"/>
</dbReference>
<comment type="similarity">
    <text evidence="1">Belongs to the multi antimicrobial extrusion (MATE) (TC 2.A.66.1) family.</text>
</comment>
<dbReference type="GO" id="GO:0015297">
    <property type="term" value="F:antiporter activity"/>
    <property type="evidence" value="ECO:0007669"/>
    <property type="project" value="InterPro"/>
</dbReference>
<evidence type="ECO:0000313" key="6">
    <source>
        <dbReference type="Proteomes" id="UP000541558"/>
    </source>
</evidence>
<proteinExistence type="inferred from homology"/>
<dbReference type="EMBL" id="JAACJK010000017">
    <property type="protein sequence ID" value="KAF5338150.1"/>
    <property type="molecule type" value="Genomic_DNA"/>
</dbReference>
<dbReference type="PROSITE" id="PS50011">
    <property type="entry name" value="PROTEIN_KINASE_DOM"/>
    <property type="match status" value="1"/>
</dbReference>
<evidence type="ECO:0000259" key="4">
    <source>
        <dbReference type="PROSITE" id="PS50011"/>
    </source>
</evidence>
<dbReference type="GO" id="GO:0005524">
    <property type="term" value="F:ATP binding"/>
    <property type="evidence" value="ECO:0007669"/>
    <property type="project" value="InterPro"/>
</dbReference>
<feature type="transmembrane region" description="Helical" evidence="3">
    <location>
        <begin position="650"/>
        <end position="670"/>
    </location>
</feature>
<feature type="region of interest" description="Disordered" evidence="2">
    <location>
        <begin position="383"/>
        <end position="453"/>
    </location>
</feature>
<keyword evidence="6" id="KW-1185">Reference proteome</keyword>
<evidence type="ECO:0000256" key="2">
    <source>
        <dbReference type="SAM" id="MobiDB-lite"/>
    </source>
</evidence>
<evidence type="ECO:0000313" key="5">
    <source>
        <dbReference type="EMBL" id="KAF5338150.1"/>
    </source>
</evidence>
<dbReference type="OrthoDB" id="5979581at2759"/>
<name>A0A8H5CAH1_9AGAR</name>
<protein>
    <recommendedName>
        <fullName evidence="4">Protein kinase domain-containing protein</fullName>
    </recommendedName>
</protein>
<gene>
    <name evidence="5" type="ORF">D9611_014565</name>
</gene>
<dbReference type="GO" id="GO:0042910">
    <property type="term" value="F:xenobiotic transmembrane transporter activity"/>
    <property type="evidence" value="ECO:0007669"/>
    <property type="project" value="InterPro"/>
</dbReference>
<keyword evidence="3" id="KW-1133">Transmembrane helix</keyword>
<dbReference type="InterPro" id="IPR011009">
    <property type="entry name" value="Kinase-like_dom_sf"/>
</dbReference>
<feature type="compositionally biased region" description="Polar residues" evidence="2">
    <location>
        <begin position="430"/>
        <end position="453"/>
    </location>
</feature>
<dbReference type="Gene3D" id="3.30.200.20">
    <property type="entry name" value="Phosphorylase Kinase, domain 1"/>
    <property type="match status" value="1"/>
</dbReference>
<reference evidence="5 6" key="1">
    <citation type="journal article" date="2020" name="ISME J.">
        <title>Uncovering the hidden diversity of litter-decomposition mechanisms in mushroom-forming fungi.</title>
        <authorList>
            <person name="Floudas D."/>
            <person name="Bentzer J."/>
            <person name="Ahren D."/>
            <person name="Johansson T."/>
            <person name="Persson P."/>
            <person name="Tunlid A."/>
        </authorList>
    </citation>
    <scope>NUCLEOTIDE SEQUENCE [LARGE SCALE GENOMIC DNA]</scope>
    <source>
        <strain evidence="5 6">CBS 175.51</strain>
    </source>
</reference>
<dbReference type="GO" id="GO:0004672">
    <property type="term" value="F:protein kinase activity"/>
    <property type="evidence" value="ECO:0007669"/>
    <property type="project" value="InterPro"/>
</dbReference>
<feature type="transmembrane region" description="Helical" evidence="3">
    <location>
        <begin position="676"/>
        <end position="694"/>
    </location>
</feature>
<accession>A0A8H5CAH1</accession>
<sequence length="785" mass="86423">MASFPEEPLNLSAEDGFGYLPADINQTLHGGKYTIVRKLGWGPRSSTWFVSEKTGDETVYWVVQVFTVSASKGADTTLRPILQGAVARARKWIPFPTINYSFWETGVHGEHLCLVMIEYGLPLSGLLRDAKRDGRPGLPVHVVQYTVSTVLSTLESLQNEEVMHSGVKLENLVFWASVDEEELAEHLAERPPGKTEIIGGFPVVRSQPLGDETAKWDEPMREVADWMLLLAGFGHVQVPPYAPEREHDYSSAPETLLANPTCGLSTDVWMLGCLAFELVTGEKLFTSTGTASERLREIRDVLQDSIPDAWQGDSNVQVLPDTNTSIQSLEKSLRQVLTEYEATAMCAFLRKCLVIDPAARQSVRDLRGDDWVKVASKSCKKPWRNQNSWTRNFPPSSEALWDKDQDPSFRDSSAGSLLLAPMAAPRETESSSSLSNTATPAYVPTQNTTQNDALSEPERLTKATMEVVPPAPSPKDFPSEHTPLLSTPRNPHIQDGIDETPSQDNVSSMAMFWEELPTLTEAAVPLFATQVLQFTMIIVPVISVGHMSTTALAGITLGSMTANVTGFSVIQGFCSALDTLMPSAWTSSHPQYPITITWFNAQSFLLRLKQDPEVAHLASQYLRWITLALPPFVFNTISRRYFQSQGLFTVPTRIILLVAPINAFLGWFLVWGPEPFSMGFIGAPIASVVSYYLISIASFTYGARYTDLRAWHPLTMRMFTHLGRLVRLGLSGVGQVCSEWWAWELVVLAASAIGPTALATQSVLGTSCGATFQAPFAIGVASSVR</sequence>
<dbReference type="InterPro" id="IPR002528">
    <property type="entry name" value="MATE_fam"/>
</dbReference>
<evidence type="ECO:0000256" key="1">
    <source>
        <dbReference type="ARBA" id="ARBA00010199"/>
    </source>
</evidence>
<organism evidence="5 6">
    <name type="scientific">Ephemerocybe angulata</name>
    <dbReference type="NCBI Taxonomy" id="980116"/>
    <lineage>
        <taxon>Eukaryota</taxon>
        <taxon>Fungi</taxon>
        <taxon>Dikarya</taxon>
        <taxon>Basidiomycota</taxon>
        <taxon>Agaricomycotina</taxon>
        <taxon>Agaricomycetes</taxon>
        <taxon>Agaricomycetidae</taxon>
        <taxon>Agaricales</taxon>
        <taxon>Agaricineae</taxon>
        <taxon>Psathyrellaceae</taxon>
        <taxon>Ephemerocybe</taxon>
    </lineage>
</organism>
<dbReference type="Gene3D" id="1.10.510.10">
    <property type="entry name" value="Transferase(Phosphotransferase) domain 1"/>
    <property type="match status" value="1"/>
</dbReference>
<feature type="compositionally biased region" description="Polar residues" evidence="2">
    <location>
        <begin position="384"/>
        <end position="395"/>
    </location>
</feature>
<feature type="compositionally biased region" description="Basic and acidic residues" evidence="2">
    <location>
        <begin position="400"/>
        <end position="409"/>
    </location>
</feature>
<feature type="domain" description="Protein kinase" evidence="4">
    <location>
        <begin position="33"/>
        <end position="372"/>
    </location>
</feature>
<dbReference type="Pfam" id="PF01554">
    <property type="entry name" value="MatE"/>
    <property type="match status" value="1"/>
</dbReference>
<comment type="caution">
    <text evidence="5">The sequence shown here is derived from an EMBL/GenBank/DDBJ whole genome shotgun (WGS) entry which is preliminary data.</text>
</comment>